<proteinExistence type="predicted"/>
<feature type="transmembrane region" description="Helical" evidence="1">
    <location>
        <begin position="132"/>
        <end position="149"/>
    </location>
</feature>
<feature type="transmembrane region" description="Helical" evidence="1">
    <location>
        <begin position="431"/>
        <end position="452"/>
    </location>
</feature>
<keyword evidence="1" id="KW-0472">Membrane</keyword>
<dbReference type="PANTHER" id="PTHR38454">
    <property type="entry name" value="INTEGRAL MEMBRANE PROTEIN-RELATED"/>
    <property type="match status" value="1"/>
</dbReference>
<accession>A0A3A4R036</accession>
<feature type="transmembrane region" description="Helical" evidence="1">
    <location>
        <begin position="343"/>
        <end position="362"/>
    </location>
</feature>
<name>A0A3A4R036_9BACT</name>
<feature type="transmembrane region" description="Helical" evidence="1">
    <location>
        <begin position="200"/>
        <end position="225"/>
    </location>
</feature>
<feature type="transmembrane region" description="Helical" evidence="1">
    <location>
        <begin position="374"/>
        <end position="395"/>
    </location>
</feature>
<feature type="transmembrane region" description="Helical" evidence="1">
    <location>
        <begin position="161"/>
        <end position="180"/>
    </location>
</feature>
<dbReference type="InterPro" id="IPR018580">
    <property type="entry name" value="Uncharacterised_YfhO"/>
</dbReference>
<dbReference type="EMBL" id="QZJZ01000048">
    <property type="protein sequence ID" value="RJP59475.1"/>
    <property type="molecule type" value="Genomic_DNA"/>
</dbReference>
<organism evidence="2 3">
    <name type="scientific">Candidatus Auribacter fodinae</name>
    <dbReference type="NCBI Taxonomy" id="2093366"/>
    <lineage>
        <taxon>Bacteria</taxon>
        <taxon>Pseudomonadati</taxon>
        <taxon>Candidatus Auribacterota</taxon>
        <taxon>Candidatus Auribacteria</taxon>
        <taxon>Candidatus Auribacterales</taxon>
        <taxon>Candidatus Auribacteraceae</taxon>
        <taxon>Candidatus Auribacter</taxon>
    </lineage>
</organism>
<feature type="transmembrane region" description="Helical" evidence="1">
    <location>
        <begin position="237"/>
        <end position="261"/>
    </location>
</feature>
<protein>
    <recommendedName>
        <fullName evidence="4">YfhO family protein</fullName>
    </recommendedName>
</protein>
<feature type="transmembrane region" description="Helical" evidence="1">
    <location>
        <begin position="108"/>
        <end position="126"/>
    </location>
</feature>
<dbReference type="PANTHER" id="PTHR38454:SF1">
    <property type="entry name" value="INTEGRAL MEMBRANE PROTEIN"/>
    <property type="match status" value="1"/>
</dbReference>
<evidence type="ECO:0000313" key="3">
    <source>
        <dbReference type="Proteomes" id="UP000266426"/>
    </source>
</evidence>
<evidence type="ECO:0000313" key="2">
    <source>
        <dbReference type="EMBL" id="RJP59475.1"/>
    </source>
</evidence>
<dbReference type="Proteomes" id="UP000266426">
    <property type="component" value="Unassembled WGS sequence"/>
</dbReference>
<feature type="transmembrane region" description="Helical" evidence="1">
    <location>
        <begin position="407"/>
        <end position="424"/>
    </location>
</feature>
<keyword evidence="1" id="KW-0812">Transmembrane</keyword>
<feature type="transmembrane region" description="Helical" evidence="1">
    <location>
        <begin position="273"/>
        <end position="291"/>
    </location>
</feature>
<gene>
    <name evidence="2" type="ORF">C4541_05940</name>
</gene>
<reference evidence="2 3" key="1">
    <citation type="journal article" date="2017" name="ISME J.">
        <title>Energy and carbon metabolisms in a deep terrestrial subsurface fluid microbial community.</title>
        <authorList>
            <person name="Momper L."/>
            <person name="Jungbluth S.P."/>
            <person name="Lee M.D."/>
            <person name="Amend J.P."/>
        </authorList>
    </citation>
    <scope>NUCLEOTIDE SEQUENCE [LARGE SCALE GENOMIC DNA]</scope>
    <source>
        <strain evidence="2">SURF_26</strain>
    </source>
</reference>
<feature type="transmembrane region" description="Helical" evidence="1">
    <location>
        <begin position="66"/>
        <end position="96"/>
    </location>
</feature>
<sequence length="750" mass="85779">MLFLNALLIPEEILNFSDVVHVWYFLKTFTVDSWRQTGELPLWNPLIFSGVPFAANPQSTLFYPPFWIFFSIPVHFSITLLFVLHFVFAGLGMYVFARLRRLSFLPSLFAALVFVLNWKVVAHIFAGHLTQTAAWSYFPWLMASIDYFAQKRSVKSMIGVTLCYTLLFLAGHMQLFYYQFLVASAYLLTLAATTYRDKWFGISVRYALCGVFIAVCTAVSLFPVVELTQYFHRSGGTAYSFASSFSLPLKALAGFILPYLQGIPEPGSNLKNQFFWESAVYCGILPIFLSMIGYRSASRVHSLFFGSLFFFSLLFALGANGPLFKPLYYILPGISYFRVPARMFLYGCFSVSILSAFALQTLMDDYKDIRLKPLLRICGILFALMVLAHEYLYYFHSNRELTGSGRTLFYLFCGGLVLLGRYKAWLKNKYLFALIVIFISITDLFTMEYPLITTKPLDNLFPANHIYGGVTNDPTLFRIFDTTGVFPQYMSAQYNVQQIGGDEPVMLGSYLNYIHRAYRMPSDDTKAEHSLFTIPNLNKNIDWNRINLLNVKYLYSFNKIDQPNLIEEGTTAINSFSDESSDDLFSSFSAYMISNMVKIYLYRNARALPRSFVLPITDQSMTPDDTLYSFMYNNFVGLEPAQILDYTSNDISFKVTTDTPCYLFSSEIYYPGWKVFVDAAEADMIVFDGVFRGVKLAEGTHSVEFRFEPASYIIGRRVTAAGVVLLVLSVLVCFSPLEYTKEKFFLFFFR</sequence>
<evidence type="ECO:0008006" key="4">
    <source>
        <dbReference type="Google" id="ProtNLM"/>
    </source>
</evidence>
<feature type="transmembrane region" description="Helical" evidence="1">
    <location>
        <begin position="303"/>
        <end position="323"/>
    </location>
</feature>
<comment type="caution">
    <text evidence="2">The sequence shown here is derived from an EMBL/GenBank/DDBJ whole genome shotgun (WGS) entry which is preliminary data.</text>
</comment>
<feature type="transmembrane region" description="Helical" evidence="1">
    <location>
        <begin position="718"/>
        <end position="737"/>
    </location>
</feature>
<dbReference type="AlphaFoldDB" id="A0A3A4R036"/>
<evidence type="ECO:0000256" key="1">
    <source>
        <dbReference type="SAM" id="Phobius"/>
    </source>
</evidence>
<keyword evidence="1" id="KW-1133">Transmembrane helix</keyword>